<keyword evidence="1" id="KW-0560">Oxidoreductase</keyword>
<keyword evidence="3" id="KW-1185">Reference proteome</keyword>
<evidence type="ECO:0000313" key="3">
    <source>
        <dbReference type="Proteomes" id="UP001317963"/>
    </source>
</evidence>
<organism evidence="2 3">
    <name type="scientific">Candidatus Paraluminiphilus aquimaris</name>
    <dbReference type="NCBI Taxonomy" id="2518994"/>
    <lineage>
        <taxon>Bacteria</taxon>
        <taxon>Pseudomonadati</taxon>
        <taxon>Pseudomonadota</taxon>
        <taxon>Gammaproteobacteria</taxon>
        <taxon>Cellvibrionales</taxon>
        <taxon>Halieaceae</taxon>
        <taxon>Candidatus Paraluminiphilus</taxon>
    </lineage>
</organism>
<name>A0ABY6Q3N2_9GAMM</name>
<dbReference type="Pfam" id="PF07355">
    <property type="entry name" value="GRDB"/>
    <property type="match status" value="1"/>
</dbReference>
<sequence>MVKLVDLPEYERNHLMSKLLPPLGELPWVANTKPLSEKKIAIITTAGLNFREDTNFEFADSSYRALPRDLASSDILMTHASVNYDRSGFQEDINVVFPVDRFKELESEGVIGRLADVNYSFMGGGMLPDVYEANVRGLAKLLKADGVDAAFIVPVCPNCSRTVCGISYYLESEGIQTAGIALFREIAEAMKPPRILWVSFPLGRPLGKPSDKAFQTGVIKRALALLDAEQGPVLKDYPIDLPDIDTPPPACPVSFQRKRDDESWLGRLSQEVGALTPWYELSLKRRGRTTVGVCESPIPDIVEGLTSWADDVTQSFPEPLWLKMALEDLKSFYSEAITAQPGDYEAGYSDALIFDDTVLGELIVHYVNHFEAKDPNHPFIRVIASREQLKRSTGNWAIDKDGAYVKAANPIVDSD</sequence>
<protein>
    <submittedName>
        <fullName evidence="2">Uncharacterized protein</fullName>
    </submittedName>
</protein>
<dbReference type="Proteomes" id="UP001317963">
    <property type="component" value="Chromosome"/>
</dbReference>
<evidence type="ECO:0000313" key="2">
    <source>
        <dbReference type="EMBL" id="UZP73480.1"/>
    </source>
</evidence>
<reference evidence="2 3" key="1">
    <citation type="submission" date="2019-02" db="EMBL/GenBank/DDBJ databases">
        <title>Halieaceae_genomes.</title>
        <authorList>
            <person name="Li S.-H."/>
        </authorList>
    </citation>
    <scope>NUCLEOTIDE SEQUENCE [LARGE SCALE GENOMIC DNA]</scope>
    <source>
        <strain evidence="2 3">JH123</strain>
    </source>
</reference>
<dbReference type="InterPro" id="IPR010187">
    <property type="entry name" value="Various_sel_PB"/>
</dbReference>
<gene>
    <name evidence="2" type="ORF">E0F26_01470</name>
</gene>
<dbReference type="EMBL" id="CP036501">
    <property type="protein sequence ID" value="UZP73480.1"/>
    <property type="molecule type" value="Genomic_DNA"/>
</dbReference>
<dbReference type="RefSeq" id="WP_279242271.1">
    <property type="nucleotide sequence ID" value="NZ_CP036501.1"/>
</dbReference>
<evidence type="ECO:0000256" key="1">
    <source>
        <dbReference type="ARBA" id="ARBA00023002"/>
    </source>
</evidence>
<proteinExistence type="predicted"/>
<accession>A0ABY6Q3N2</accession>